<proteinExistence type="predicted"/>
<accession>A0AAV3SLK5</accession>
<dbReference type="InterPro" id="IPR027417">
    <property type="entry name" value="P-loop_NTPase"/>
</dbReference>
<dbReference type="Gene3D" id="3.40.50.300">
    <property type="entry name" value="P-loop containing nucleotide triphosphate hydrolases"/>
    <property type="match status" value="2"/>
</dbReference>
<feature type="region of interest" description="Disordered" evidence="1">
    <location>
        <begin position="78"/>
        <end position="228"/>
    </location>
</feature>
<gene>
    <name evidence="3" type="ORF">GCM10008985_32200</name>
</gene>
<dbReference type="InterPro" id="IPR058596">
    <property type="entry name" value="TraC-like_dom"/>
</dbReference>
<dbReference type="PANTHER" id="PTHR42957:SF1">
    <property type="entry name" value="HELICASE MJ1565-RELATED"/>
    <property type="match status" value="1"/>
</dbReference>
<feature type="domain" description="TraC-like" evidence="2">
    <location>
        <begin position="8"/>
        <end position="129"/>
    </location>
</feature>
<feature type="region of interest" description="Disordered" evidence="1">
    <location>
        <begin position="26"/>
        <end position="47"/>
    </location>
</feature>
<organism evidence="3 4">
    <name type="scientific">Halococcus dombrowskii</name>
    <dbReference type="NCBI Taxonomy" id="179637"/>
    <lineage>
        <taxon>Archaea</taxon>
        <taxon>Methanobacteriati</taxon>
        <taxon>Methanobacteriota</taxon>
        <taxon>Stenosarchaea group</taxon>
        <taxon>Halobacteria</taxon>
        <taxon>Halobacteriales</taxon>
        <taxon>Halococcaceae</taxon>
        <taxon>Halococcus</taxon>
    </lineage>
</organism>
<dbReference type="Gene3D" id="1.10.150.20">
    <property type="entry name" value="5' to 3' exonuclease, C-terminal subdomain"/>
    <property type="match status" value="2"/>
</dbReference>
<feature type="region of interest" description="Disordered" evidence="1">
    <location>
        <begin position="1010"/>
        <end position="1089"/>
    </location>
</feature>
<reference evidence="3" key="1">
    <citation type="journal article" date="2014" name="Int. J. Syst. Evol. Microbiol.">
        <title>Complete genome sequence of Corynebacterium casei LMG S-19264T (=DSM 44701T), isolated from a smear-ripened cheese.</title>
        <authorList>
            <consortium name="US DOE Joint Genome Institute (JGI-PGF)"/>
            <person name="Walter F."/>
            <person name="Albersmeier A."/>
            <person name="Kalinowski J."/>
            <person name="Ruckert C."/>
        </authorList>
    </citation>
    <scope>NUCLEOTIDE SEQUENCE</scope>
    <source>
        <strain evidence="3">JCM 12289</strain>
    </source>
</reference>
<evidence type="ECO:0000259" key="2">
    <source>
        <dbReference type="Pfam" id="PF26593"/>
    </source>
</evidence>
<feature type="compositionally biased region" description="Acidic residues" evidence="1">
    <location>
        <begin position="178"/>
        <end position="190"/>
    </location>
</feature>
<feature type="compositionally biased region" description="Basic residues" evidence="1">
    <location>
        <begin position="142"/>
        <end position="152"/>
    </location>
</feature>
<dbReference type="EMBL" id="BAAADN010000061">
    <property type="protein sequence ID" value="GAA0473062.1"/>
    <property type="molecule type" value="Genomic_DNA"/>
</dbReference>
<dbReference type="SUPFAM" id="SSF52540">
    <property type="entry name" value="P-loop containing nucleoside triphosphate hydrolases"/>
    <property type="match status" value="1"/>
</dbReference>
<evidence type="ECO:0000313" key="4">
    <source>
        <dbReference type="Proteomes" id="UP001500962"/>
    </source>
</evidence>
<dbReference type="Pfam" id="PF14520">
    <property type="entry name" value="HHH_5"/>
    <property type="match status" value="1"/>
</dbReference>
<dbReference type="PANTHER" id="PTHR42957">
    <property type="entry name" value="HELICASE MJ1565-RELATED"/>
    <property type="match status" value="1"/>
</dbReference>
<feature type="compositionally biased region" description="Low complexity" evidence="1">
    <location>
        <begin position="1045"/>
        <end position="1086"/>
    </location>
</feature>
<feature type="compositionally biased region" description="Polar residues" evidence="1">
    <location>
        <begin position="198"/>
        <end position="207"/>
    </location>
</feature>
<reference evidence="3" key="2">
    <citation type="submission" date="2023-12" db="EMBL/GenBank/DDBJ databases">
        <authorList>
            <person name="Sun Q."/>
            <person name="Inoue M."/>
        </authorList>
    </citation>
    <scope>NUCLEOTIDE SEQUENCE</scope>
    <source>
        <strain evidence="3">JCM 12289</strain>
    </source>
</reference>
<feature type="compositionally biased region" description="Basic and acidic residues" evidence="1">
    <location>
        <begin position="112"/>
        <end position="129"/>
    </location>
</feature>
<comment type="caution">
    <text evidence="3">The sequence shown here is derived from an EMBL/GenBank/DDBJ whole genome shotgun (WGS) entry which is preliminary data.</text>
</comment>
<dbReference type="InterPro" id="IPR008571">
    <property type="entry name" value="HerA-like"/>
</dbReference>
<name>A0AAV3SLK5_HALDO</name>
<feature type="compositionally biased region" description="Basic and acidic residues" evidence="1">
    <location>
        <begin position="209"/>
        <end position="218"/>
    </location>
</feature>
<feature type="compositionally biased region" description="Acidic residues" evidence="1">
    <location>
        <begin position="97"/>
        <end position="111"/>
    </location>
</feature>
<evidence type="ECO:0000313" key="3">
    <source>
        <dbReference type="EMBL" id="GAA0473062.1"/>
    </source>
</evidence>
<evidence type="ECO:0000256" key="1">
    <source>
        <dbReference type="SAM" id="MobiDB-lite"/>
    </source>
</evidence>
<dbReference type="Proteomes" id="UP001500962">
    <property type="component" value="Unassembled WGS sequence"/>
</dbReference>
<sequence>MVEENSTTGSVELQDGRRATLLRVEGTNASNLSAGKKQTKVQQATEGIENAVAPEERWWSYYSTTRPATTETLIERRKERAADHSNALNPSQRDALEESAEWLEEQDEEYDANERRDYIVVEADPRESAVRAPSGSLVARNKQLKHRTKSALKSKLGIGSDGEKTDSDGADATSTDTDSQDDSSDADDEDGQKRPSDANATADNGSAHSDVENSRSREDDSEEVLTGKPLEDVLANRATNIKQAFEAIDGVAVERVGPREHVEVLRAYWTSLPERAEPGLMDLFKRDWGEDHQTPTERILARGGYDVDGDTVCLGNTYCRTFWISEWPLYPSEMFLDELFTMTDVNYDTKIHATPIHRHKAAGEVEEEALDVDAEGIEREEHTPLSALTVESKREAYTRAHQNVAEGNARAWYMNGYITIRADSRSQLDEDAEKVKRKLESPPAKCVPVAPGNSQHECFMSASPFGDDLYNEKASPARERIVFSGGLGAIFPFVSMSYDEMDGIRWGRNTHTDEPVYLDLFDRGTAPHIITIGMSRAGKSHFVIEALAEWFLDRDDRTLIVCDTQSGFGDLTNLCDGERIVIDSGQPINPMHIEAPPEEYWGEEDDMADGPASRYNKADIADEASGGYNPFAQKTDEVAQLVVSLTQAGEFMAGEDGNTSNVSIGDKYKTARYIAGMTYRRAGIKEDDLSTHALPSPTLDDYIETAKAMYDGISEDSHTVGGTTREIENRKKHIDALFTGLLEVIGEGRFTHLMGEGSNSLLNEDVRMAYLDLQQFAGDANVEKSIGLQIALSQITQKIKQAPGQTIFMIDEAHVLYGSKRIVRWLERASREWARYEACMWSVSQSPEEFVHRLDSVSSGQENKRQVIREQTSMRQVFYSPETDVETLSKFGLEPGQINTAKNELTPGRGHDHSESLIQTNDYDGWIRTKIETLPLCADKSETTGEQEEDKLSELLEVGGVGRTYGKQLSAEGIETPEDLLATDPGAMLSITTASASEVDHWLESALEITSGETVSKPTPTPEPESEPGSVGEGDAPSGQAASVEQSETMETSEASTESKTTSATDTSQSNGTGPSATGSASSTESVEITDVEGIGNIYGERLSAEGIETCSDLLDADQETVVSITDASSGEVGRWYENAKADGDGVAAADGGSPNDG</sequence>
<protein>
    <recommendedName>
        <fullName evidence="2">TraC-like domain-containing protein</fullName>
    </recommendedName>
</protein>
<dbReference type="Pfam" id="PF26593">
    <property type="entry name" value="TraC-like"/>
    <property type="match status" value="1"/>
</dbReference>
<dbReference type="AlphaFoldDB" id="A0AAV3SLK5"/>